<proteinExistence type="predicted"/>
<dbReference type="GO" id="GO:0003677">
    <property type="term" value="F:DNA binding"/>
    <property type="evidence" value="ECO:0007669"/>
    <property type="project" value="InterPro"/>
</dbReference>
<dbReference type="Proteomes" id="UP000327000">
    <property type="component" value="Unassembled WGS sequence"/>
</dbReference>
<gene>
    <name evidence="2" type="ORF">FRZ00_16975</name>
</gene>
<sequence length="290" mass="32583">MPAGGRPTVRSRRLGATLRRYREAAKLDQEHAAEKIAGSKSKVSRIEAGQVTAKPGDVRLMLELYGVTDPVVSEHLEQLARVSNRRGWWMDHRLPDQFTDLVTLEGDASYIRTWQPLFIPGLLQTPDYVRTLTRHSSLNVYTAEAEEAFLKVKEERRRAVSEKGAHFAAVIWEPALTAPMPSAEVHHEQLRYIVEMAQQPNVTVQVLPVSEWKAAHMASHFVVYSFGPEPAPEAVAFDTPTNTVIQEEPEDVAKHVRIFEALRSSALAPDQSVEFIRTAMKDIPESEKAE</sequence>
<name>A0A5N5W6P8_STRMB</name>
<dbReference type="Gene3D" id="1.10.260.40">
    <property type="entry name" value="lambda repressor-like DNA-binding domains"/>
    <property type="match status" value="1"/>
</dbReference>
<dbReference type="Pfam" id="PF13560">
    <property type="entry name" value="HTH_31"/>
    <property type="match status" value="1"/>
</dbReference>
<dbReference type="RefSeq" id="WP_152264047.1">
    <property type="nucleotide sequence ID" value="NZ_VOKX01000032.1"/>
</dbReference>
<feature type="domain" description="HTH cro/C1-type" evidence="1">
    <location>
        <begin position="18"/>
        <end position="72"/>
    </location>
</feature>
<dbReference type="InterPro" id="IPR010982">
    <property type="entry name" value="Lambda_DNA-bd_dom_sf"/>
</dbReference>
<dbReference type="EMBL" id="VOKX01000032">
    <property type="protein sequence ID" value="KAB7843658.1"/>
    <property type="molecule type" value="Genomic_DNA"/>
</dbReference>
<evidence type="ECO:0000313" key="3">
    <source>
        <dbReference type="Proteomes" id="UP000327000"/>
    </source>
</evidence>
<dbReference type="Pfam" id="PF19054">
    <property type="entry name" value="DUF5753"/>
    <property type="match status" value="1"/>
</dbReference>
<dbReference type="PROSITE" id="PS50943">
    <property type="entry name" value="HTH_CROC1"/>
    <property type="match status" value="1"/>
</dbReference>
<dbReference type="AlphaFoldDB" id="A0A5N5W6P8"/>
<protein>
    <submittedName>
        <fullName evidence="2">Helix-turn-helix domain-containing protein</fullName>
    </submittedName>
</protein>
<keyword evidence="3" id="KW-1185">Reference proteome</keyword>
<accession>A0A5N5W6P8</accession>
<evidence type="ECO:0000313" key="2">
    <source>
        <dbReference type="EMBL" id="KAB7843658.1"/>
    </source>
</evidence>
<dbReference type="InterPro" id="IPR001387">
    <property type="entry name" value="Cro/C1-type_HTH"/>
</dbReference>
<dbReference type="CDD" id="cd00093">
    <property type="entry name" value="HTH_XRE"/>
    <property type="match status" value="1"/>
</dbReference>
<dbReference type="OrthoDB" id="4303152at2"/>
<comment type="caution">
    <text evidence="2">The sequence shown here is derived from an EMBL/GenBank/DDBJ whole genome shotgun (WGS) entry which is preliminary data.</text>
</comment>
<dbReference type="SUPFAM" id="SSF47413">
    <property type="entry name" value="lambda repressor-like DNA-binding domains"/>
    <property type="match status" value="1"/>
</dbReference>
<organism evidence="2 3">
    <name type="scientific">Streptomyces mobaraensis</name>
    <name type="common">Streptoverticillium mobaraense</name>
    <dbReference type="NCBI Taxonomy" id="35621"/>
    <lineage>
        <taxon>Bacteria</taxon>
        <taxon>Bacillati</taxon>
        <taxon>Actinomycetota</taxon>
        <taxon>Actinomycetes</taxon>
        <taxon>Kitasatosporales</taxon>
        <taxon>Streptomycetaceae</taxon>
        <taxon>Streptomyces</taxon>
    </lineage>
</organism>
<dbReference type="SMART" id="SM00530">
    <property type="entry name" value="HTH_XRE"/>
    <property type="match status" value="1"/>
</dbReference>
<reference evidence="2 3" key="1">
    <citation type="journal article" date="2019" name="Microb. Cell Fact.">
        <title>Exploring novel herbicidin analogues by transcriptional regulator overexpression and MS/MS molecular networking.</title>
        <authorList>
            <person name="Shi Y."/>
            <person name="Gu R."/>
            <person name="Li Y."/>
            <person name="Wang X."/>
            <person name="Ren W."/>
            <person name="Li X."/>
            <person name="Wang L."/>
            <person name="Xie Y."/>
            <person name="Hong B."/>
        </authorList>
    </citation>
    <scope>NUCLEOTIDE SEQUENCE [LARGE SCALE GENOMIC DNA]</scope>
    <source>
        <strain evidence="2 3">US-43</strain>
    </source>
</reference>
<dbReference type="InterPro" id="IPR043917">
    <property type="entry name" value="DUF5753"/>
</dbReference>
<evidence type="ECO:0000259" key="1">
    <source>
        <dbReference type="PROSITE" id="PS50943"/>
    </source>
</evidence>